<accession>A0A9X0U4G5</accession>
<evidence type="ECO:0000259" key="8">
    <source>
        <dbReference type="PROSITE" id="PS50110"/>
    </source>
</evidence>
<dbReference type="Gene3D" id="1.10.10.10">
    <property type="entry name" value="Winged helix-like DNA-binding domain superfamily/Winged helix DNA-binding domain"/>
    <property type="match status" value="1"/>
</dbReference>
<keyword evidence="2" id="KW-0902">Two-component regulatory system</keyword>
<dbReference type="GO" id="GO:0000156">
    <property type="term" value="F:phosphorelay response regulator activity"/>
    <property type="evidence" value="ECO:0007669"/>
    <property type="project" value="TreeGrafter"/>
</dbReference>
<organism evidence="10 11">
    <name type="scientific">Tunturiibacter gelidiferens</name>
    <dbReference type="NCBI Taxonomy" id="3069689"/>
    <lineage>
        <taxon>Bacteria</taxon>
        <taxon>Pseudomonadati</taxon>
        <taxon>Acidobacteriota</taxon>
        <taxon>Terriglobia</taxon>
        <taxon>Terriglobales</taxon>
        <taxon>Acidobacteriaceae</taxon>
        <taxon>Tunturiibacter</taxon>
    </lineage>
</organism>
<evidence type="ECO:0000256" key="4">
    <source>
        <dbReference type="ARBA" id="ARBA00023125"/>
    </source>
</evidence>
<name>A0A9X0U4G5_9BACT</name>
<sequence length="253" mass="28543">MSDSDDRIVILQPPEVCESRIKMAYHHSMQLLLVEDELEIQRFLKQSLTDAGYDVDAAKDGRAAAQLASGKKYDVLIVDLGLPDQDGIDLILQLRQSGVSSPVLILSARRSVDDRVKGLEQGGDDYLTKPFALAELLARLRNLLRRNLAASEEASRLRVLDLELDFIRRRASRGGEVLNLSPQEFVLLEYLCRHAGRVVTRSMLLSEVWGMRIQPDTNVVDVHIYRLRGKVDVEGREPLIKTLRGIGYVLKDR</sequence>
<dbReference type="InterPro" id="IPR001789">
    <property type="entry name" value="Sig_transdc_resp-reg_receiver"/>
</dbReference>
<evidence type="ECO:0000313" key="11">
    <source>
        <dbReference type="Proteomes" id="UP000535182"/>
    </source>
</evidence>
<protein>
    <submittedName>
        <fullName evidence="10">Two-component system copper resistance phosphate regulon response regulator CusR</fullName>
    </submittedName>
</protein>
<evidence type="ECO:0000256" key="7">
    <source>
        <dbReference type="PROSITE-ProRule" id="PRU01091"/>
    </source>
</evidence>
<dbReference type="GO" id="GO:0000976">
    <property type="term" value="F:transcription cis-regulatory region binding"/>
    <property type="evidence" value="ECO:0007669"/>
    <property type="project" value="TreeGrafter"/>
</dbReference>
<evidence type="ECO:0000313" key="10">
    <source>
        <dbReference type="EMBL" id="MBB5329303.1"/>
    </source>
</evidence>
<keyword evidence="1 6" id="KW-0597">Phosphoprotein</keyword>
<proteinExistence type="predicted"/>
<dbReference type="SUPFAM" id="SSF52172">
    <property type="entry name" value="CheY-like"/>
    <property type="match status" value="1"/>
</dbReference>
<dbReference type="Gene3D" id="6.10.250.690">
    <property type="match status" value="1"/>
</dbReference>
<keyword evidence="11" id="KW-1185">Reference proteome</keyword>
<dbReference type="PROSITE" id="PS51755">
    <property type="entry name" value="OMPR_PHOB"/>
    <property type="match status" value="1"/>
</dbReference>
<dbReference type="CDD" id="cd00383">
    <property type="entry name" value="trans_reg_C"/>
    <property type="match status" value="1"/>
</dbReference>
<dbReference type="GO" id="GO:0032993">
    <property type="term" value="C:protein-DNA complex"/>
    <property type="evidence" value="ECO:0007669"/>
    <property type="project" value="TreeGrafter"/>
</dbReference>
<gene>
    <name evidence="10" type="ORF">HDF14_002921</name>
</gene>
<dbReference type="FunFam" id="1.10.10.10:FF:000005">
    <property type="entry name" value="Two-component system response regulator"/>
    <property type="match status" value="1"/>
</dbReference>
<keyword evidence="3" id="KW-0805">Transcription regulation</keyword>
<dbReference type="InterPro" id="IPR036388">
    <property type="entry name" value="WH-like_DNA-bd_sf"/>
</dbReference>
<dbReference type="InterPro" id="IPR001867">
    <property type="entry name" value="OmpR/PhoB-type_DNA-bd"/>
</dbReference>
<dbReference type="EMBL" id="JACHEB010000006">
    <property type="protein sequence ID" value="MBB5329303.1"/>
    <property type="molecule type" value="Genomic_DNA"/>
</dbReference>
<reference evidence="10 11" key="1">
    <citation type="submission" date="2020-08" db="EMBL/GenBank/DDBJ databases">
        <title>Genomic Encyclopedia of Type Strains, Phase IV (KMG-V): Genome sequencing to study the core and pangenomes of soil and plant-associated prokaryotes.</title>
        <authorList>
            <person name="Whitman W."/>
        </authorList>
    </citation>
    <scope>NUCLEOTIDE SEQUENCE [LARGE SCALE GENOMIC DNA]</scope>
    <source>
        <strain evidence="10 11">X5P2</strain>
    </source>
</reference>
<evidence type="ECO:0000259" key="9">
    <source>
        <dbReference type="PROSITE" id="PS51755"/>
    </source>
</evidence>
<dbReference type="Proteomes" id="UP000535182">
    <property type="component" value="Unassembled WGS sequence"/>
</dbReference>
<dbReference type="GO" id="GO:0005829">
    <property type="term" value="C:cytosol"/>
    <property type="evidence" value="ECO:0007669"/>
    <property type="project" value="TreeGrafter"/>
</dbReference>
<feature type="modified residue" description="4-aspartylphosphate" evidence="6">
    <location>
        <position position="79"/>
    </location>
</feature>
<dbReference type="GO" id="GO:0006355">
    <property type="term" value="P:regulation of DNA-templated transcription"/>
    <property type="evidence" value="ECO:0007669"/>
    <property type="project" value="InterPro"/>
</dbReference>
<feature type="domain" description="OmpR/PhoB-type" evidence="9">
    <location>
        <begin position="154"/>
        <end position="252"/>
    </location>
</feature>
<feature type="domain" description="Response regulatory" evidence="8">
    <location>
        <begin position="30"/>
        <end position="144"/>
    </location>
</feature>
<dbReference type="InterPro" id="IPR039420">
    <property type="entry name" value="WalR-like"/>
</dbReference>
<evidence type="ECO:0000256" key="3">
    <source>
        <dbReference type="ARBA" id="ARBA00023015"/>
    </source>
</evidence>
<dbReference type="Gene3D" id="3.40.50.2300">
    <property type="match status" value="1"/>
</dbReference>
<evidence type="ECO:0000256" key="1">
    <source>
        <dbReference type="ARBA" id="ARBA00022553"/>
    </source>
</evidence>
<evidence type="ECO:0000256" key="6">
    <source>
        <dbReference type="PROSITE-ProRule" id="PRU00169"/>
    </source>
</evidence>
<dbReference type="PROSITE" id="PS50110">
    <property type="entry name" value="RESPONSE_REGULATORY"/>
    <property type="match status" value="1"/>
</dbReference>
<dbReference type="InterPro" id="IPR011006">
    <property type="entry name" value="CheY-like_superfamily"/>
</dbReference>
<dbReference type="SMART" id="SM00448">
    <property type="entry name" value="REC"/>
    <property type="match status" value="1"/>
</dbReference>
<keyword evidence="5" id="KW-0804">Transcription</keyword>
<dbReference type="PANTHER" id="PTHR48111:SF76">
    <property type="entry name" value="TWO-COMPONENT RESPONSE REGULATOR"/>
    <property type="match status" value="1"/>
</dbReference>
<dbReference type="AlphaFoldDB" id="A0A9X0U4G5"/>
<comment type="caution">
    <text evidence="10">The sequence shown here is derived from an EMBL/GenBank/DDBJ whole genome shotgun (WGS) entry which is preliminary data.</text>
</comment>
<dbReference type="Pfam" id="PF00072">
    <property type="entry name" value="Response_reg"/>
    <property type="match status" value="1"/>
</dbReference>
<feature type="DNA-binding region" description="OmpR/PhoB-type" evidence="7">
    <location>
        <begin position="154"/>
        <end position="252"/>
    </location>
</feature>
<keyword evidence="4 7" id="KW-0238">DNA-binding</keyword>
<dbReference type="Pfam" id="PF00486">
    <property type="entry name" value="Trans_reg_C"/>
    <property type="match status" value="1"/>
</dbReference>
<dbReference type="PANTHER" id="PTHR48111">
    <property type="entry name" value="REGULATOR OF RPOS"/>
    <property type="match status" value="1"/>
</dbReference>
<evidence type="ECO:0000256" key="2">
    <source>
        <dbReference type="ARBA" id="ARBA00023012"/>
    </source>
</evidence>
<dbReference type="SMART" id="SM00862">
    <property type="entry name" value="Trans_reg_C"/>
    <property type="match status" value="1"/>
</dbReference>
<dbReference type="FunFam" id="3.40.50.2300:FF:000002">
    <property type="entry name" value="DNA-binding response regulator PhoP"/>
    <property type="match status" value="1"/>
</dbReference>
<evidence type="ECO:0000256" key="5">
    <source>
        <dbReference type="ARBA" id="ARBA00023163"/>
    </source>
</evidence>